<evidence type="ECO:0000256" key="1">
    <source>
        <dbReference type="SAM" id="Coils"/>
    </source>
</evidence>
<dbReference type="OrthoDB" id="1748060at2759"/>
<dbReference type="PANTHER" id="PTHR45786">
    <property type="entry name" value="DNA BINDING PROTEIN-LIKE"/>
    <property type="match status" value="1"/>
</dbReference>
<dbReference type="EMBL" id="CAJVQA010003981">
    <property type="protein sequence ID" value="CAG8588520.1"/>
    <property type="molecule type" value="Genomic_DNA"/>
</dbReference>
<proteinExistence type="predicted"/>
<evidence type="ECO:0000313" key="3">
    <source>
        <dbReference type="EMBL" id="CAG8588520.1"/>
    </source>
</evidence>
<protein>
    <submittedName>
        <fullName evidence="3">237_t:CDS:1</fullName>
    </submittedName>
</protein>
<evidence type="ECO:0000259" key="2">
    <source>
        <dbReference type="Pfam" id="PF14214"/>
    </source>
</evidence>
<accession>A0A9N9C5B0</accession>
<sequence length="488" mass="56347">MQVLPPLETADELKEHRKELNRQKQKWYRNKKKASNTNTVLEELQRLLASEVPIVVIDSAARRMDQICANCGAKFWMAEKDHNSNRTSPKFALCCAHGKVQLLPLTELPAYLLHLYTSNKSLPNQFRNNIRDNQFQGQDVSNFRIHGQVYHRIGPLLLSKAHIPSFVQLYIYDTAHEIENCYNRIQRLNEVRNLIKENETTEISMMIYSNRTQDFHHYNAPTASKVAVIIVGNGHDVNLTNRDILLRLCDDGWHVNISLTGNIRRERVTTMQFYSYRLQVRDGNWLQYAGRLFQQYIVDQYAKIEQNHLNYLKQKQSLLRANLYQGVMDAINAGDNSNNVSHCIILPLLFTSGPHQILQTSAKAEAEPIDKIKMYLDSRYISASENHQYITFQDGENLQHVLNCANMHITILTAWFQKNMENVAAQGERYYLRTLLTYVRGATSFDNLKTVNGYVCESFKEVCIRLGLLQDDAEWDACLLETSAIQTG</sequence>
<reference evidence="3" key="1">
    <citation type="submission" date="2021-06" db="EMBL/GenBank/DDBJ databases">
        <authorList>
            <person name="Kallberg Y."/>
            <person name="Tangrot J."/>
            <person name="Rosling A."/>
        </authorList>
    </citation>
    <scope>NUCLEOTIDE SEQUENCE</scope>
    <source>
        <strain evidence="3">FL966</strain>
    </source>
</reference>
<evidence type="ECO:0000313" key="4">
    <source>
        <dbReference type="Proteomes" id="UP000789759"/>
    </source>
</evidence>
<feature type="domain" description="Helitron helicase-like" evidence="2">
    <location>
        <begin position="273"/>
        <end position="366"/>
    </location>
</feature>
<dbReference type="AlphaFoldDB" id="A0A9N9C5B0"/>
<organism evidence="3 4">
    <name type="scientific">Cetraspora pellucida</name>
    <dbReference type="NCBI Taxonomy" id="1433469"/>
    <lineage>
        <taxon>Eukaryota</taxon>
        <taxon>Fungi</taxon>
        <taxon>Fungi incertae sedis</taxon>
        <taxon>Mucoromycota</taxon>
        <taxon>Glomeromycotina</taxon>
        <taxon>Glomeromycetes</taxon>
        <taxon>Diversisporales</taxon>
        <taxon>Gigasporaceae</taxon>
        <taxon>Cetraspora</taxon>
    </lineage>
</organism>
<gene>
    <name evidence="3" type="ORF">CPELLU_LOCUS6422</name>
</gene>
<dbReference type="Pfam" id="PF14214">
    <property type="entry name" value="Helitron_like_N"/>
    <property type="match status" value="1"/>
</dbReference>
<keyword evidence="1" id="KW-0175">Coiled coil</keyword>
<feature type="coiled-coil region" evidence="1">
    <location>
        <begin position="10"/>
        <end position="37"/>
    </location>
</feature>
<keyword evidence="4" id="KW-1185">Reference proteome</keyword>
<name>A0A9N9C5B0_9GLOM</name>
<dbReference type="InterPro" id="IPR025476">
    <property type="entry name" value="Helitron_helicase-like"/>
</dbReference>
<dbReference type="Proteomes" id="UP000789759">
    <property type="component" value="Unassembled WGS sequence"/>
</dbReference>
<comment type="caution">
    <text evidence="3">The sequence shown here is derived from an EMBL/GenBank/DDBJ whole genome shotgun (WGS) entry which is preliminary data.</text>
</comment>
<dbReference type="PANTHER" id="PTHR45786:SF74">
    <property type="entry name" value="ATP-DEPENDENT DNA HELICASE"/>
    <property type="match status" value="1"/>
</dbReference>